<organism evidence="3">
    <name type="scientific">Sinomonas puerhi</name>
    <dbReference type="NCBI Taxonomy" id="3238584"/>
    <lineage>
        <taxon>Bacteria</taxon>
        <taxon>Bacillati</taxon>
        <taxon>Actinomycetota</taxon>
        <taxon>Actinomycetes</taxon>
        <taxon>Micrococcales</taxon>
        <taxon>Micrococcaceae</taxon>
        <taxon>Sinomonas</taxon>
    </lineage>
</organism>
<accession>A0AB39L3A1</accession>
<keyword evidence="2" id="KW-0812">Transmembrane</keyword>
<gene>
    <name evidence="3" type="ORF">AB5L97_01355</name>
</gene>
<keyword evidence="2" id="KW-1133">Transmembrane helix</keyword>
<evidence type="ECO:0000256" key="1">
    <source>
        <dbReference type="SAM" id="MobiDB-lite"/>
    </source>
</evidence>
<dbReference type="AlphaFoldDB" id="A0AB39L3A1"/>
<feature type="compositionally biased region" description="Low complexity" evidence="1">
    <location>
        <begin position="11"/>
        <end position="31"/>
    </location>
</feature>
<dbReference type="EMBL" id="CP163302">
    <property type="protein sequence ID" value="XDP45698.1"/>
    <property type="molecule type" value="Genomic_DNA"/>
</dbReference>
<feature type="transmembrane region" description="Helical" evidence="2">
    <location>
        <begin position="40"/>
        <end position="65"/>
    </location>
</feature>
<protein>
    <submittedName>
        <fullName evidence="3">Uncharacterized protein</fullName>
    </submittedName>
</protein>
<dbReference type="RefSeq" id="WP_369046172.1">
    <property type="nucleotide sequence ID" value="NZ_CP163302.1"/>
</dbReference>
<sequence length="249" mass="25174">MAGQDKGGTGTRTSTGGRAPGTRSQGTRRVSPAVYRRRRLAVLVLMVLILGVLGVGIWTAVVAVGSVAQSPASLSTAASGSGSDPSSKPTSTAGADPSASSAASAAGASADPTATPTATPTPACDQHLITVSASTDKPSYAPTEKPVFTLKVTNGNPMPCEVNVGTTQMEFLVVSGTDRVFSSKDCQASAQDLPKTIAAGASETANFPWDRVRSTEGCKAVTTQPKPGIYVMTASLGPVTSSKAVFELK</sequence>
<name>A0AB39L3A1_9MICC</name>
<feature type="region of interest" description="Disordered" evidence="1">
    <location>
        <begin position="73"/>
        <end position="123"/>
    </location>
</feature>
<reference evidence="3" key="1">
    <citation type="submission" date="2024-07" db="EMBL/GenBank/DDBJ databases">
        <authorList>
            <person name="fu j."/>
        </authorList>
    </citation>
    <scope>NUCLEOTIDE SEQUENCE</scope>
    <source>
        <strain evidence="3">P10A9</strain>
    </source>
</reference>
<proteinExistence type="predicted"/>
<dbReference type="KEGG" id="spue:AB5L97_01355"/>
<keyword evidence="2" id="KW-0472">Membrane</keyword>
<evidence type="ECO:0000313" key="3">
    <source>
        <dbReference type="EMBL" id="XDP45698.1"/>
    </source>
</evidence>
<evidence type="ECO:0000256" key="2">
    <source>
        <dbReference type="SAM" id="Phobius"/>
    </source>
</evidence>
<feature type="region of interest" description="Disordered" evidence="1">
    <location>
        <begin position="1"/>
        <end position="31"/>
    </location>
</feature>
<feature type="compositionally biased region" description="Gly residues" evidence="1">
    <location>
        <begin position="1"/>
        <end position="10"/>
    </location>
</feature>